<gene>
    <name evidence="1" type="ORF">GOBAR_AA13876</name>
</gene>
<dbReference type="EMBL" id="KZ664239">
    <property type="protein sequence ID" value="PPS06775.1"/>
    <property type="molecule type" value="Genomic_DNA"/>
</dbReference>
<evidence type="ECO:0000313" key="2">
    <source>
        <dbReference type="Proteomes" id="UP000239757"/>
    </source>
</evidence>
<evidence type="ECO:0000313" key="1">
    <source>
        <dbReference type="EMBL" id="PPS06775.1"/>
    </source>
</evidence>
<protein>
    <submittedName>
        <fullName evidence="1">Uncharacterized protein</fullName>
    </submittedName>
</protein>
<organism evidence="1 2">
    <name type="scientific">Gossypium barbadense</name>
    <name type="common">Sea Island cotton</name>
    <name type="synonym">Hibiscus barbadensis</name>
    <dbReference type="NCBI Taxonomy" id="3634"/>
    <lineage>
        <taxon>Eukaryota</taxon>
        <taxon>Viridiplantae</taxon>
        <taxon>Streptophyta</taxon>
        <taxon>Embryophyta</taxon>
        <taxon>Tracheophyta</taxon>
        <taxon>Spermatophyta</taxon>
        <taxon>Magnoliopsida</taxon>
        <taxon>eudicotyledons</taxon>
        <taxon>Gunneridae</taxon>
        <taxon>Pentapetalae</taxon>
        <taxon>rosids</taxon>
        <taxon>malvids</taxon>
        <taxon>Malvales</taxon>
        <taxon>Malvaceae</taxon>
        <taxon>Malvoideae</taxon>
        <taxon>Gossypium</taxon>
    </lineage>
</organism>
<name>A0A2P5XTU2_GOSBA</name>
<dbReference type="Proteomes" id="UP000239757">
    <property type="component" value="Unassembled WGS sequence"/>
</dbReference>
<sequence length="239" mass="27798">MNKGREEEPPRKKTTETVRYYHEENKDIHEERRLRIEELDEWQEYKPRVYDKPKLCKNKPDTSPNQLQVGDTVLLDAVDPHIVTTTPNEEIPLTVLSIFPFGTVEVSHPKFGTFKAWEKRTKLDTVVRHGRGNQHARCTPACVKFQTRQNRKNAKHTGRNWGTRACPMAAFNVIVKRKENRRISLEEEEGRSSSAGPTAKIHHPYLQFPRGPQEELFQILRVQPLAVDRCIDWAAIEQV</sequence>
<proteinExistence type="predicted"/>
<reference evidence="1 2" key="1">
    <citation type="submission" date="2015-01" db="EMBL/GenBank/DDBJ databases">
        <title>Genome of allotetraploid Gossypium barbadense reveals genomic plasticity and fiber elongation in cotton evolution.</title>
        <authorList>
            <person name="Chen X."/>
            <person name="Liu X."/>
            <person name="Zhao B."/>
            <person name="Zheng H."/>
            <person name="Hu Y."/>
            <person name="Lu G."/>
            <person name="Yang C."/>
            <person name="Chen J."/>
            <person name="Shan C."/>
            <person name="Zhang L."/>
            <person name="Zhou Y."/>
            <person name="Wang L."/>
            <person name="Guo W."/>
            <person name="Bai Y."/>
            <person name="Ruan J."/>
            <person name="Shangguan X."/>
            <person name="Mao Y."/>
            <person name="Jiang J."/>
            <person name="Zhu Y."/>
            <person name="Lei J."/>
            <person name="Kang H."/>
            <person name="Chen S."/>
            <person name="He X."/>
            <person name="Wang R."/>
            <person name="Wang Y."/>
            <person name="Chen J."/>
            <person name="Wang L."/>
            <person name="Yu S."/>
            <person name="Wang B."/>
            <person name="Wei J."/>
            <person name="Song S."/>
            <person name="Lu X."/>
            <person name="Gao Z."/>
            <person name="Gu W."/>
            <person name="Deng X."/>
            <person name="Ma D."/>
            <person name="Wang S."/>
            <person name="Liang W."/>
            <person name="Fang L."/>
            <person name="Cai C."/>
            <person name="Zhu X."/>
            <person name="Zhou B."/>
            <person name="Zhang Y."/>
            <person name="Chen Z."/>
            <person name="Xu S."/>
            <person name="Zhu R."/>
            <person name="Wang S."/>
            <person name="Zhang T."/>
            <person name="Zhao G."/>
        </authorList>
    </citation>
    <scope>NUCLEOTIDE SEQUENCE [LARGE SCALE GENOMIC DNA]</scope>
    <source>
        <strain evidence="2">cv. Xinhai21</strain>
        <tissue evidence="1">Leaf</tissue>
    </source>
</reference>
<dbReference type="AlphaFoldDB" id="A0A2P5XTU2"/>
<accession>A0A2P5XTU2</accession>